<feature type="region of interest" description="Disordered" evidence="5">
    <location>
        <begin position="273"/>
        <end position="293"/>
    </location>
</feature>
<feature type="transmembrane region" description="Helical" evidence="6">
    <location>
        <begin position="9"/>
        <end position="34"/>
    </location>
</feature>
<dbReference type="InterPro" id="IPR029151">
    <property type="entry name" value="Sensor-like_sf"/>
</dbReference>
<gene>
    <name evidence="9" type="ORF">QE369_004378</name>
</gene>
<keyword evidence="6" id="KW-0472">Membrane</keyword>
<accession>A0AAJ2BJK9</accession>
<evidence type="ECO:0000259" key="8">
    <source>
        <dbReference type="PROSITE" id="PS50885"/>
    </source>
</evidence>
<dbReference type="Proteomes" id="UP001255601">
    <property type="component" value="Unassembled WGS sequence"/>
</dbReference>
<dbReference type="GO" id="GO:0016020">
    <property type="term" value="C:membrane"/>
    <property type="evidence" value="ECO:0007669"/>
    <property type="project" value="UniProtKB-SubCell"/>
</dbReference>
<dbReference type="Gene3D" id="6.10.340.10">
    <property type="match status" value="1"/>
</dbReference>
<keyword evidence="6" id="KW-0812">Transmembrane</keyword>
<comment type="caution">
    <text evidence="9">The sequence shown here is derived from an EMBL/GenBank/DDBJ whole genome shotgun (WGS) entry which is preliminary data.</text>
</comment>
<evidence type="ECO:0000256" key="2">
    <source>
        <dbReference type="ARBA" id="ARBA00022500"/>
    </source>
</evidence>
<dbReference type="GO" id="GO:0007165">
    <property type="term" value="P:signal transduction"/>
    <property type="evidence" value="ECO:0007669"/>
    <property type="project" value="UniProtKB-KW"/>
</dbReference>
<evidence type="ECO:0000313" key="9">
    <source>
        <dbReference type="EMBL" id="MDR6104181.1"/>
    </source>
</evidence>
<feature type="transmembrane region" description="Helical" evidence="6">
    <location>
        <begin position="197"/>
        <end position="217"/>
    </location>
</feature>
<dbReference type="Gene3D" id="1.10.287.950">
    <property type="entry name" value="Methyl-accepting chemotaxis protein"/>
    <property type="match status" value="1"/>
</dbReference>
<dbReference type="InterPro" id="IPR003660">
    <property type="entry name" value="HAMP_dom"/>
</dbReference>
<keyword evidence="6" id="KW-1133">Transmembrane helix</keyword>
<protein>
    <submittedName>
        <fullName evidence="9">Methyl-accepting chemotaxis protein</fullName>
    </submittedName>
</protein>
<dbReference type="CDD" id="cd06225">
    <property type="entry name" value="HAMP"/>
    <property type="match status" value="1"/>
</dbReference>
<organism evidence="9 10">
    <name type="scientific">Agrobacterium larrymoorei</name>
    <dbReference type="NCBI Taxonomy" id="160699"/>
    <lineage>
        <taxon>Bacteria</taxon>
        <taxon>Pseudomonadati</taxon>
        <taxon>Pseudomonadota</taxon>
        <taxon>Alphaproteobacteria</taxon>
        <taxon>Hyphomicrobiales</taxon>
        <taxon>Rhizobiaceae</taxon>
        <taxon>Rhizobium/Agrobacterium group</taxon>
        <taxon>Agrobacterium</taxon>
    </lineage>
</organism>
<evidence type="ECO:0000256" key="3">
    <source>
        <dbReference type="ARBA" id="ARBA00029447"/>
    </source>
</evidence>
<evidence type="ECO:0000313" key="10">
    <source>
        <dbReference type="Proteomes" id="UP001255601"/>
    </source>
</evidence>
<dbReference type="PANTHER" id="PTHR43531">
    <property type="entry name" value="PROTEIN ICFG"/>
    <property type="match status" value="1"/>
</dbReference>
<dbReference type="AlphaFoldDB" id="A0AAJ2BJK9"/>
<name>A0AAJ2BJK9_9HYPH</name>
<dbReference type="PROSITE" id="PS50885">
    <property type="entry name" value="HAMP"/>
    <property type="match status" value="2"/>
</dbReference>
<dbReference type="RefSeq" id="WP_309772371.1">
    <property type="nucleotide sequence ID" value="NZ_JAVIZC010000003.1"/>
</dbReference>
<reference evidence="9" key="1">
    <citation type="submission" date="2023-08" db="EMBL/GenBank/DDBJ databases">
        <title>Functional and genomic diversity of the sorghum phyllosphere microbiome.</title>
        <authorList>
            <person name="Shade A."/>
        </authorList>
    </citation>
    <scope>NUCLEOTIDE SEQUENCE</scope>
    <source>
        <strain evidence="9">SORGH_AS_0974</strain>
    </source>
</reference>
<dbReference type="InterPro" id="IPR004089">
    <property type="entry name" value="MCPsignal_dom"/>
</dbReference>
<proteinExistence type="inferred from homology"/>
<dbReference type="PROSITE" id="PS50111">
    <property type="entry name" value="CHEMOTAXIS_TRANSDUC_2"/>
    <property type="match status" value="1"/>
</dbReference>
<feature type="domain" description="HAMP" evidence="8">
    <location>
        <begin position="299"/>
        <end position="351"/>
    </location>
</feature>
<dbReference type="InterPro" id="IPR033462">
    <property type="entry name" value="Cache_3-Cache_2"/>
</dbReference>
<dbReference type="Pfam" id="PF00672">
    <property type="entry name" value="HAMP"/>
    <property type="match status" value="1"/>
</dbReference>
<dbReference type="SUPFAM" id="SSF158472">
    <property type="entry name" value="HAMP domain-like"/>
    <property type="match status" value="1"/>
</dbReference>
<keyword evidence="4" id="KW-0807">Transducer</keyword>
<dbReference type="Pfam" id="PF00015">
    <property type="entry name" value="MCPsignal"/>
    <property type="match status" value="1"/>
</dbReference>
<evidence type="ECO:0000256" key="5">
    <source>
        <dbReference type="SAM" id="MobiDB-lite"/>
    </source>
</evidence>
<dbReference type="EMBL" id="JAVIZC010000003">
    <property type="protein sequence ID" value="MDR6104181.1"/>
    <property type="molecule type" value="Genomic_DNA"/>
</dbReference>
<comment type="similarity">
    <text evidence="3">Belongs to the methyl-accepting chemotaxis (MCP) protein family.</text>
</comment>
<evidence type="ECO:0000256" key="1">
    <source>
        <dbReference type="ARBA" id="ARBA00004370"/>
    </source>
</evidence>
<comment type="subcellular location">
    <subcellularLocation>
        <location evidence="1">Membrane</location>
    </subcellularLocation>
</comment>
<dbReference type="InterPro" id="IPR051310">
    <property type="entry name" value="MCP_chemotaxis"/>
</dbReference>
<evidence type="ECO:0000259" key="7">
    <source>
        <dbReference type="PROSITE" id="PS50111"/>
    </source>
</evidence>
<dbReference type="FunFam" id="1.10.287.950:FF:000001">
    <property type="entry name" value="Methyl-accepting chemotaxis sensory transducer"/>
    <property type="match status" value="1"/>
</dbReference>
<dbReference type="SMART" id="SM00283">
    <property type="entry name" value="MA"/>
    <property type="match status" value="1"/>
</dbReference>
<dbReference type="PANTHER" id="PTHR43531:SF11">
    <property type="entry name" value="METHYL-ACCEPTING CHEMOTAXIS PROTEIN 3"/>
    <property type="match status" value="1"/>
</dbReference>
<dbReference type="SUPFAM" id="SSF58104">
    <property type="entry name" value="Methyl-accepting chemotaxis protein (MCP) signaling domain"/>
    <property type="match status" value="1"/>
</dbReference>
<dbReference type="SUPFAM" id="SSF103190">
    <property type="entry name" value="Sensory domain-like"/>
    <property type="match status" value="1"/>
</dbReference>
<keyword evidence="2" id="KW-0145">Chemotaxis</keyword>
<dbReference type="SMART" id="SM00304">
    <property type="entry name" value="HAMP"/>
    <property type="match status" value="2"/>
</dbReference>
<evidence type="ECO:0000256" key="6">
    <source>
        <dbReference type="SAM" id="Phobius"/>
    </source>
</evidence>
<feature type="domain" description="Methyl-accepting transducer" evidence="7">
    <location>
        <begin position="356"/>
        <end position="585"/>
    </location>
</feature>
<dbReference type="GO" id="GO:0006935">
    <property type="term" value="P:chemotaxis"/>
    <property type="evidence" value="ECO:0007669"/>
    <property type="project" value="UniProtKB-KW"/>
</dbReference>
<feature type="domain" description="HAMP" evidence="8">
    <location>
        <begin position="218"/>
        <end position="271"/>
    </location>
</feature>
<dbReference type="CDD" id="cd11386">
    <property type="entry name" value="MCP_signal"/>
    <property type="match status" value="1"/>
</dbReference>
<dbReference type="Pfam" id="PF17201">
    <property type="entry name" value="Cache_3-Cache_2"/>
    <property type="match status" value="1"/>
</dbReference>
<sequence>MGRFVSRSIVFQIVCLTIGLIFLGIVAVGVSTYVRLKEDVLQTALMDTERAVRSMAILYEMKVGGTTVAIENGELKSVSRPSIGTLLDFDLVDRVGMANGGVATVFQAQGTDFLRISTSLKNEKGERAVGTKLLPESPAFAAITKGESYYGPATLFGRDYMAGYMPVLSKKGAPVGILFVGVPMNFYQGHIDGLRNMILVVGAAVMLAFGILGYVLIKRSMRPLGHLTDAIKSLSQGKLETEIPYMERKNEFGDIARALEVFRDNAREKLRIESQSAEERAQSEAERARNDADKLNTDRQIEFAVGQLAAGLARLSDGDLTQTLDVPFSGRLEQLRVDFNTSLANLKDVLHQVRERTFVIQNNGVEMRKSSNDLSRRTESQAASLEQTAAAVEEITVTVKSSAERAREANRAVLITQESADSSGTVVKNAVDAMGRIEEASQKIEQIIEVIDDIAFQTNLLALNAGIEAARAGEAGKGFAVVAQEVRELAQRSADAAHEIKALINQSTREVNSGSLLVQEAGQVLSSISQQIVTVSKHVETIATATHDQASALQEVNSSVNQMDQMTQQNAAMAEESSAASQMLADEVDALLGLLQRFRMEQSQAGAMRHSQYGRAA</sequence>
<evidence type="ECO:0000256" key="4">
    <source>
        <dbReference type="PROSITE-ProRule" id="PRU00284"/>
    </source>
</evidence>